<gene>
    <name evidence="2" type="ORF">KI387_018576</name>
</gene>
<organism evidence="2 3">
    <name type="scientific">Taxus chinensis</name>
    <name type="common">Chinese yew</name>
    <name type="synonym">Taxus wallichiana var. chinensis</name>
    <dbReference type="NCBI Taxonomy" id="29808"/>
    <lineage>
        <taxon>Eukaryota</taxon>
        <taxon>Viridiplantae</taxon>
        <taxon>Streptophyta</taxon>
        <taxon>Embryophyta</taxon>
        <taxon>Tracheophyta</taxon>
        <taxon>Spermatophyta</taxon>
        <taxon>Pinopsida</taxon>
        <taxon>Pinidae</taxon>
        <taxon>Conifers II</taxon>
        <taxon>Cupressales</taxon>
        <taxon>Taxaceae</taxon>
        <taxon>Taxus</taxon>
    </lineage>
</organism>
<evidence type="ECO:0000313" key="3">
    <source>
        <dbReference type="Proteomes" id="UP000824469"/>
    </source>
</evidence>
<dbReference type="Proteomes" id="UP000824469">
    <property type="component" value="Unassembled WGS sequence"/>
</dbReference>
<feature type="compositionally biased region" description="Basic and acidic residues" evidence="1">
    <location>
        <begin position="25"/>
        <end position="53"/>
    </location>
</feature>
<dbReference type="EMBL" id="JAHRHJ020000003">
    <property type="protein sequence ID" value="KAH9323937.1"/>
    <property type="molecule type" value="Genomic_DNA"/>
</dbReference>
<dbReference type="AlphaFoldDB" id="A0AA38GIL2"/>
<protein>
    <submittedName>
        <fullName evidence="2">Uncharacterized protein</fullName>
    </submittedName>
</protein>
<feature type="region of interest" description="Disordered" evidence="1">
    <location>
        <begin position="25"/>
        <end position="76"/>
    </location>
</feature>
<feature type="non-terminal residue" evidence="2">
    <location>
        <position position="1"/>
    </location>
</feature>
<reference evidence="2 3" key="1">
    <citation type="journal article" date="2021" name="Nat. Plants">
        <title>The Taxus genome provides insights into paclitaxel biosynthesis.</title>
        <authorList>
            <person name="Xiong X."/>
            <person name="Gou J."/>
            <person name="Liao Q."/>
            <person name="Li Y."/>
            <person name="Zhou Q."/>
            <person name="Bi G."/>
            <person name="Li C."/>
            <person name="Du R."/>
            <person name="Wang X."/>
            <person name="Sun T."/>
            <person name="Guo L."/>
            <person name="Liang H."/>
            <person name="Lu P."/>
            <person name="Wu Y."/>
            <person name="Zhang Z."/>
            <person name="Ro D.K."/>
            <person name="Shang Y."/>
            <person name="Huang S."/>
            <person name="Yan J."/>
        </authorList>
    </citation>
    <scope>NUCLEOTIDE SEQUENCE [LARGE SCALE GENOMIC DNA]</scope>
    <source>
        <strain evidence="2">Ta-2019</strain>
    </source>
</reference>
<proteinExistence type="predicted"/>
<keyword evidence="3" id="KW-1185">Reference proteome</keyword>
<sequence length="100" mass="11515">LGYRLMNPRTRRVYTSQDVELFEKKEEDAPSIHSHDEKIIPTVKTKDVNHFDDNSDDGEDNEIQPPTGTTKSMPKWYTSMIRDAKLDSVPDTSTTGMRTR</sequence>
<accession>A0AA38GIL2</accession>
<feature type="non-terminal residue" evidence="2">
    <location>
        <position position="100"/>
    </location>
</feature>
<evidence type="ECO:0000256" key="1">
    <source>
        <dbReference type="SAM" id="MobiDB-lite"/>
    </source>
</evidence>
<name>A0AA38GIL2_TAXCH</name>
<comment type="caution">
    <text evidence="2">The sequence shown here is derived from an EMBL/GenBank/DDBJ whole genome shotgun (WGS) entry which is preliminary data.</text>
</comment>
<evidence type="ECO:0000313" key="2">
    <source>
        <dbReference type="EMBL" id="KAH9323937.1"/>
    </source>
</evidence>